<evidence type="ECO:0000313" key="2">
    <source>
        <dbReference type="Proteomes" id="UP000192266"/>
    </source>
</evidence>
<gene>
    <name evidence="1" type="ORF">SAMN00120144_2332</name>
</gene>
<dbReference type="EMBL" id="FWWW01000066">
    <property type="protein sequence ID" value="SMB94057.1"/>
    <property type="molecule type" value="Genomic_DNA"/>
</dbReference>
<protein>
    <submittedName>
        <fullName evidence="1">Uncharacterized protein</fullName>
    </submittedName>
</protein>
<name>A0A1W1VL28_9BACT</name>
<proteinExistence type="predicted"/>
<dbReference type="AlphaFoldDB" id="A0A1W1VL28"/>
<evidence type="ECO:0000313" key="1">
    <source>
        <dbReference type="EMBL" id="SMB94057.1"/>
    </source>
</evidence>
<reference evidence="1 2" key="1">
    <citation type="submission" date="2017-04" db="EMBL/GenBank/DDBJ databases">
        <authorList>
            <person name="Afonso C.L."/>
            <person name="Miller P.J."/>
            <person name="Scott M.A."/>
            <person name="Spackman E."/>
            <person name="Goraichik I."/>
            <person name="Dimitrov K.M."/>
            <person name="Suarez D.L."/>
            <person name="Swayne D.E."/>
        </authorList>
    </citation>
    <scope>NUCLEOTIDE SEQUENCE [LARGE SCALE GENOMIC DNA]</scope>
    <source>
        <strain evidence="1 2">DSM 11622</strain>
    </source>
</reference>
<dbReference type="Proteomes" id="UP000192266">
    <property type="component" value="Unassembled WGS sequence"/>
</dbReference>
<sequence length="59" mass="6651">MAMYMLWMYWFCVWICPLVDPTPNPSPVGRGTSFLALYSVTYFLKLVPLPTGEGLGVGY</sequence>
<organism evidence="1 2">
    <name type="scientific">Hymenobacter roseosalivarius DSM 11622</name>
    <dbReference type="NCBI Taxonomy" id="645990"/>
    <lineage>
        <taxon>Bacteria</taxon>
        <taxon>Pseudomonadati</taxon>
        <taxon>Bacteroidota</taxon>
        <taxon>Cytophagia</taxon>
        <taxon>Cytophagales</taxon>
        <taxon>Hymenobacteraceae</taxon>
        <taxon>Hymenobacter</taxon>
    </lineage>
</organism>
<accession>A0A1W1VL28</accession>
<keyword evidence="2" id="KW-1185">Reference proteome</keyword>